<protein>
    <submittedName>
        <fullName evidence="2">Uncharacterized protein</fullName>
    </submittedName>
</protein>
<evidence type="ECO:0000313" key="4">
    <source>
        <dbReference type="EMBL" id="CAF1976204.1"/>
    </source>
</evidence>
<name>A0A815MKS9_9BILA</name>
<dbReference type="AlphaFoldDB" id="A0A815MKS9"/>
<dbReference type="Proteomes" id="UP000663824">
    <property type="component" value="Unassembled WGS sequence"/>
</dbReference>
<comment type="caution">
    <text evidence="2">The sequence shown here is derived from an EMBL/GenBank/DDBJ whole genome shotgun (WGS) entry which is preliminary data.</text>
</comment>
<dbReference type="Proteomes" id="UP000663834">
    <property type="component" value="Unassembled WGS sequence"/>
</dbReference>
<evidence type="ECO:0000313" key="5">
    <source>
        <dbReference type="EMBL" id="CAF3867017.1"/>
    </source>
</evidence>
<evidence type="ECO:0000313" key="3">
    <source>
        <dbReference type="EMBL" id="CAF1525989.1"/>
    </source>
</evidence>
<evidence type="ECO:0000313" key="8">
    <source>
        <dbReference type="Proteomes" id="UP000663855"/>
    </source>
</evidence>
<evidence type="ECO:0000313" key="7">
    <source>
        <dbReference type="EMBL" id="CAF3983985.1"/>
    </source>
</evidence>
<dbReference type="EMBL" id="CAJOBI010003886">
    <property type="protein sequence ID" value="CAF3983985.1"/>
    <property type="molecule type" value="Genomic_DNA"/>
</dbReference>
<keyword evidence="1" id="KW-0175">Coiled coil</keyword>
<dbReference type="OrthoDB" id="9984152at2759"/>
<dbReference type="Proteomes" id="UP000681720">
    <property type="component" value="Unassembled WGS sequence"/>
</dbReference>
<gene>
    <name evidence="6" type="ORF">BYL167_LOCUS6924</name>
    <name evidence="2" type="ORF">CJN711_LOCUS22827</name>
    <name evidence="5" type="ORF">GIL414_LOCUS4812</name>
    <name evidence="3" type="ORF">KQP761_LOCUS15987</name>
    <name evidence="4" type="ORF">MBJ925_LOCUS7045</name>
    <name evidence="7" type="ORF">SMN809_LOCUS11017</name>
</gene>
<dbReference type="Proteomes" id="UP000676336">
    <property type="component" value="Unassembled WGS sequence"/>
</dbReference>
<proteinExistence type="predicted"/>
<evidence type="ECO:0000313" key="2">
    <source>
        <dbReference type="EMBL" id="CAF1417689.1"/>
    </source>
</evidence>
<evidence type="ECO:0000256" key="1">
    <source>
        <dbReference type="SAM" id="Coils"/>
    </source>
</evidence>
<dbReference type="EMBL" id="CAJOBJ010001201">
    <property type="protein sequence ID" value="CAF3867017.1"/>
    <property type="molecule type" value="Genomic_DNA"/>
</dbReference>
<reference evidence="2" key="1">
    <citation type="submission" date="2021-02" db="EMBL/GenBank/DDBJ databases">
        <authorList>
            <person name="Nowell W R."/>
        </authorList>
    </citation>
    <scope>NUCLEOTIDE SEQUENCE</scope>
</reference>
<dbReference type="EMBL" id="CAJNOW010007935">
    <property type="protein sequence ID" value="CAF1525989.1"/>
    <property type="molecule type" value="Genomic_DNA"/>
</dbReference>
<dbReference type="EMBL" id="CAJNOV010010718">
    <property type="protein sequence ID" value="CAF1417689.1"/>
    <property type="molecule type" value="Genomic_DNA"/>
</dbReference>
<sequence>MTTFQSDDKCVQTDPCIRLSRSKFLKALKLYLSIVSQHRLHLFNQYTQSDESYDDQDLLNVRRQILDRFLWVMIELEQTIENLQRQRLTVMDAQQSIDRPLVKEVIEVSVNADISSMNNLKQLVPTVNEVQMHRRHLQETKEDLYILDLCLHRGISKIDQFVKSTNMYT</sequence>
<dbReference type="Proteomes" id="UP000681967">
    <property type="component" value="Unassembled WGS sequence"/>
</dbReference>
<organism evidence="2 8">
    <name type="scientific">Rotaria magnacalcarata</name>
    <dbReference type="NCBI Taxonomy" id="392030"/>
    <lineage>
        <taxon>Eukaryota</taxon>
        <taxon>Metazoa</taxon>
        <taxon>Spiralia</taxon>
        <taxon>Gnathifera</taxon>
        <taxon>Rotifera</taxon>
        <taxon>Eurotatoria</taxon>
        <taxon>Bdelloidea</taxon>
        <taxon>Philodinida</taxon>
        <taxon>Philodinidae</taxon>
        <taxon>Rotaria</taxon>
    </lineage>
</organism>
<evidence type="ECO:0000313" key="6">
    <source>
        <dbReference type="EMBL" id="CAF3871153.1"/>
    </source>
</evidence>
<dbReference type="Proteomes" id="UP000663855">
    <property type="component" value="Unassembled WGS sequence"/>
</dbReference>
<dbReference type="EMBL" id="CAJOBH010001746">
    <property type="protein sequence ID" value="CAF3871153.1"/>
    <property type="molecule type" value="Genomic_DNA"/>
</dbReference>
<accession>A0A815MKS9</accession>
<feature type="coiled-coil region" evidence="1">
    <location>
        <begin position="66"/>
        <end position="93"/>
    </location>
</feature>
<dbReference type="EMBL" id="CAJNRE010002393">
    <property type="protein sequence ID" value="CAF1976204.1"/>
    <property type="molecule type" value="Genomic_DNA"/>
</dbReference>